<feature type="region of interest" description="Disordered" evidence="6">
    <location>
        <begin position="573"/>
        <end position="642"/>
    </location>
</feature>
<feature type="compositionally biased region" description="Basic and acidic residues" evidence="6">
    <location>
        <begin position="629"/>
        <end position="638"/>
    </location>
</feature>
<dbReference type="InterPro" id="IPR000719">
    <property type="entry name" value="Prot_kinase_dom"/>
</dbReference>
<comment type="caution">
    <text evidence="8">The sequence shown here is derived from an EMBL/GenBank/DDBJ whole genome shotgun (WGS) entry which is preliminary data.</text>
</comment>
<feature type="domain" description="Protein kinase" evidence="7">
    <location>
        <begin position="143"/>
        <end position="495"/>
    </location>
</feature>
<evidence type="ECO:0000256" key="2">
    <source>
        <dbReference type="ARBA" id="ARBA00022679"/>
    </source>
</evidence>
<dbReference type="PROSITE" id="PS00108">
    <property type="entry name" value="PROTEIN_KINASE_ST"/>
    <property type="match status" value="1"/>
</dbReference>
<evidence type="ECO:0000256" key="5">
    <source>
        <dbReference type="ARBA" id="ARBA00022840"/>
    </source>
</evidence>
<sequence>MDDHQGMHCVEEDALDAELLQAQVQTEELEEEEEDDEMDCDLEPRRASEGRPLGLDLGSVRRAVRLTTSVMLREIDFFMLFFTQAIVADICGFTNWQGWELVLNRASYAGVEGVWNEVTPDEFYRFMGLLIYMGFHVLPDMHRYWGTKSLQGSWARSFMSRDRFKALLAALHVVDPATEDNQDRLKKLRYLMDHLKQKCQELFQPNQNLAIDERMVKSKDQAENHIVRFYEAFVDQQYFYIVQEAMDQNLYEFQKRNGLNKLEVWDIRTIILQLLLALAKLKDMGIVHTDIKEENIMLVNQRRQPFRVKLIDFGSYYTIHDLASMWTPDIQPRCVRAPEVILGVPGCNAKVDMWSLGCVMGQMVLGRSLFPSKCELEMLHAIFGTRGLPSARMLDAGIKTKMFFDRIQIGRDAYEWNLRPLNGRELASGTKSLRRRVPAKLDSLDAIEDVEHGFQGEDTVERADRKCMVELLDRMLTLEPDHRITPNQALLHPFLTLQHLSGCERYCEYYNFSLQRYREAGVTLPQAPLFRHEDSSEETVPGATQEVPKRKRTSLRRSLRSFFTRLLTRRRKKQPVVAQGAKDSLSLEDSAVPEDMPANTAGTSRAAHESMKKEKGSKSSTPLSSSLEVPEHTEEPPKKKGFLRRWLQTLSGCFSGCRGKKSVTTQDSNVSL</sequence>
<evidence type="ECO:0000256" key="1">
    <source>
        <dbReference type="ARBA" id="ARBA00022527"/>
    </source>
</evidence>
<evidence type="ECO:0000256" key="3">
    <source>
        <dbReference type="ARBA" id="ARBA00022741"/>
    </source>
</evidence>
<dbReference type="GO" id="GO:0005524">
    <property type="term" value="F:ATP binding"/>
    <property type="evidence" value="ECO:0007669"/>
    <property type="project" value="UniProtKB-KW"/>
</dbReference>
<dbReference type="GO" id="GO:0004713">
    <property type="term" value="F:protein tyrosine kinase activity"/>
    <property type="evidence" value="ECO:0007669"/>
    <property type="project" value="TreeGrafter"/>
</dbReference>
<dbReference type="EMBL" id="JAINUF010000002">
    <property type="protein sequence ID" value="KAJ8374959.1"/>
    <property type="molecule type" value="Genomic_DNA"/>
</dbReference>
<dbReference type="Proteomes" id="UP001152622">
    <property type="component" value="Chromosome 2"/>
</dbReference>
<evidence type="ECO:0000259" key="7">
    <source>
        <dbReference type="PROSITE" id="PS50011"/>
    </source>
</evidence>
<keyword evidence="3" id="KW-0547">Nucleotide-binding</keyword>
<dbReference type="InterPro" id="IPR008271">
    <property type="entry name" value="Ser/Thr_kinase_AS"/>
</dbReference>
<keyword evidence="2" id="KW-0808">Transferase</keyword>
<evidence type="ECO:0000313" key="8">
    <source>
        <dbReference type="EMBL" id="KAJ8374959.1"/>
    </source>
</evidence>
<dbReference type="InterPro" id="IPR011009">
    <property type="entry name" value="Kinase-like_dom_sf"/>
</dbReference>
<evidence type="ECO:0000313" key="9">
    <source>
        <dbReference type="Proteomes" id="UP001152622"/>
    </source>
</evidence>
<feature type="compositionally biased region" description="Basic and acidic residues" evidence="6">
    <location>
        <begin position="606"/>
        <end position="617"/>
    </location>
</feature>
<dbReference type="SUPFAM" id="SSF56112">
    <property type="entry name" value="Protein kinase-like (PK-like)"/>
    <property type="match status" value="1"/>
</dbReference>
<organism evidence="8 9">
    <name type="scientific">Synaphobranchus kaupii</name>
    <name type="common">Kaup's arrowtooth eel</name>
    <dbReference type="NCBI Taxonomy" id="118154"/>
    <lineage>
        <taxon>Eukaryota</taxon>
        <taxon>Metazoa</taxon>
        <taxon>Chordata</taxon>
        <taxon>Craniata</taxon>
        <taxon>Vertebrata</taxon>
        <taxon>Euteleostomi</taxon>
        <taxon>Actinopterygii</taxon>
        <taxon>Neopterygii</taxon>
        <taxon>Teleostei</taxon>
        <taxon>Anguilliformes</taxon>
        <taxon>Synaphobranchidae</taxon>
        <taxon>Synaphobranchus</taxon>
    </lineage>
</organism>
<dbReference type="GO" id="GO:0005737">
    <property type="term" value="C:cytoplasm"/>
    <property type="evidence" value="ECO:0007669"/>
    <property type="project" value="TreeGrafter"/>
</dbReference>
<keyword evidence="9" id="KW-1185">Reference proteome</keyword>
<protein>
    <recommendedName>
        <fullName evidence="7">Protein kinase domain-containing protein</fullName>
    </recommendedName>
</protein>
<dbReference type="AlphaFoldDB" id="A0A9Q1G3T9"/>
<evidence type="ECO:0000256" key="4">
    <source>
        <dbReference type="ARBA" id="ARBA00022777"/>
    </source>
</evidence>
<keyword evidence="1" id="KW-0723">Serine/threonine-protein kinase</keyword>
<feature type="region of interest" description="Disordered" evidence="6">
    <location>
        <begin position="532"/>
        <end position="554"/>
    </location>
</feature>
<dbReference type="GO" id="GO:0005634">
    <property type="term" value="C:nucleus"/>
    <property type="evidence" value="ECO:0007669"/>
    <property type="project" value="TreeGrafter"/>
</dbReference>
<dbReference type="Pfam" id="PF00069">
    <property type="entry name" value="Pkinase"/>
    <property type="match status" value="1"/>
</dbReference>
<dbReference type="PROSITE" id="PS50011">
    <property type="entry name" value="PROTEIN_KINASE_DOM"/>
    <property type="match status" value="1"/>
</dbReference>
<feature type="compositionally biased region" description="Acidic residues" evidence="6">
    <location>
        <begin position="27"/>
        <end position="41"/>
    </location>
</feature>
<dbReference type="GO" id="GO:0004674">
    <property type="term" value="F:protein serine/threonine kinase activity"/>
    <property type="evidence" value="ECO:0007669"/>
    <property type="project" value="UniProtKB-KW"/>
</dbReference>
<dbReference type="InterPro" id="IPR050494">
    <property type="entry name" value="Ser_Thr_dual-spec_kinase"/>
</dbReference>
<dbReference type="Gene3D" id="1.10.510.10">
    <property type="entry name" value="Transferase(Phosphotransferase) domain 1"/>
    <property type="match status" value="1"/>
</dbReference>
<evidence type="ECO:0000256" key="6">
    <source>
        <dbReference type="SAM" id="MobiDB-lite"/>
    </source>
</evidence>
<name>A0A9Q1G3T9_SYNKA</name>
<reference evidence="8" key="1">
    <citation type="journal article" date="2023" name="Science">
        <title>Genome structures resolve the early diversification of teleost fishes.</title>
        <authorList>
            <person name="Parey E."/>
            <person name="Louis A."/>
            <person name="Montfort J."/>
            <person name="Bouchez O."/>
            <person name="Roques C."/>
            <person name="Iampietro C."/>
            <person name="Lluch J."/>
            <person name="Castinel A."/>
            <person name="Donnadieu C."/>
            <person name="Desvignes T."/>
            <person name="Floi Bucao C."/>
            <person name="Jouanno E."/>
            <person name="Wen M."/>
            <person name="Mejri S."/>
            <person name="Dirks R."/>
            <person name="Jansen H."/>
            <person name="Henkel C."/>
            <person name="Chen W.J."/>
            <person name="Zahm M."/>
            <person name="Cabau C."/>
            <person name="Klopp C."/>
            <person name="Thompson A.W."/>
            <person name="Robinson-Rechavi M."/>
            <person name="Braasch I."/>
            <person name="Lecointre G."/>
            <person name="Bobe J."/>
            <person name="Postlethwait J.H."/>
            <person name="Berthelot C."/>
            <person name="Roest Crollius H."/>
            <person name="Guiguen Y."/>
        </authorList>
    </citation>
    <scope>NUCLEOTIDE SEQUENCE</scope>
    <source>
        <strain evidence="8">WJC10195</strain>
    </source>
</reference>
<gene>
    <name evidence="8" type="ORF">SKAU_G00055390</name>
</gene>
<feature type="region of interest" description="Disordered" evidence="6">
    <location>
        <begin position="26"/>
        <end position="47"/>
    </location>
</feature>
<dbReference type="PANTHER" id="PTHR24058">
    <property type="entry name" value="DUAL SPECIFICITY PROTEIN KINASE"/>
    <property type="match status" value="1"/>
</dbReference>
<accession>A0A9Q1G3T9</accession>
<dbReference type="OrthoDB" id="437530at2759"/>
<proteinExistence type="predicted"/>
<keyword evidence="5" id="KW-0067">ATP-binding</keyword>
<keyword evidence="4" id="KW-0418">Kinase</keyword>
<dbReference type="PANTHER" id="PTHR24058:SF46">
    <property type="entry name" value="HOMEODOMAIN-INTERACTING PROTEIN KINASE 4"/>
    <property type="match status" value="1"/>
</dbReference>
<dbReference type="SMART" id="SM00220">
    <property type="entry name" value="S_TKc"/>
    <property type="match status" value="1"/>
</dbReference>